<reference evidence="3" key="1">
    <citation type="journal article" date="2017" name="Proc. Natl. Acad. Sci. U.S.A.">
        <title>Simulation of Deepwater Horizon oil plume reveals substrate specialization within a complex community of hydrocarbon-degraders.</title>
        <authorList>
            <person name="Hu P."/>
            <person name="Dubinsky E.A."/>
            <person name="Probst A.J."/>
            <person name="Wang J."/>
            <person name="Sieber C.M.K."/>
            <person name="Tom L.M."/>
            <person name="Gardinali P."/>
            <person name="Banfield J.F."/>
            <person name="Atlas R.M."/>
            <person name="Andersen G.L."/>
        </authorList>
    </citation>
    <scope>NUCLEOTIDE SEQUENCE [LARGE SCALE GENOMIC DNA]</scope>
</reference>
<dbReference type="EMBL" id="MAAX01000132">
    <property type="protein sequence ID" value="OUS13889.1"/>
    <property type="molecule type" value="Genomic_DNA"/>
</dbReference>
<dbReference type="Proteomes" id="UP000196102">
    <property type="component" value="Unassembled WGS sequence"/>
</dbReference>
<gene>
    <name evidence="2" type="ORF">A9Q93_08885</name>
</gene>
<name>A0A1Z8AU81_9FLAO</name>
<keyword evidence="1" id="KW-0732">Signal</keyword>
<feature type="chain" id="PRO_5012871154" evidence="1">
    <location>
        <begin position="21"/>
        <end position="219"/>
    </location>
</feature>
<dbReference type="AlphaFoldDB" id="A0A1Z8AU81"/>
<proteinExistence type="predicted"/>
<evidence type="ECO:0000313" key="2">
    <source>
        <dbReference type="EMBL" id="OUS13889.1"/>
    </source>
</evidence>
<dbReference type="RefSeq" id="WP_303687070.1">
    <property type="nucleotide sequence ID" value="NZ_MAAX01000132.1"/>
</dbReference>
<evidence type="ECO:0000256" key="1">
    <source>
        <dbReference type="SAM" id="SignalP"/>
    </source>
</evidence>
<evidence type="ECO:0000313" key="3">
    <source>
        <dbReference type="Proteomes" id="UP000196102"/>
    </source>
</evidence>
<protein>
    <submittedName>
        <fullName evidence="2">Uncharacterized protein</fullName>
    </submittedName>
</protein>
<feature type="signal peptide" evidence="1">
    <location>
        <begin position="1"/>
        <end position="20"/>
    </location>
</feature>
<organism evidence="2 3">
    <name type="scientific">Nonlabens dokdonensis</name>
    <dbReference type="NCBI Taxonomy" id="328515"/>
    <lineage>
        <taxon>Bacteria</taxon>
        <taxon>Pseudomonadati</taxon>
        <taxon>Bacteroidota</taxon>
        <taxon>Flavobacteriia</taxon>
        <taxon>Flavobacteriales</taxon>
        <taxon>Flavobacteriaceae</taxon>
        <taxon>Nonlabens</taxon>
    </lineage>
</organism>
<comment type="caution">
    <text evidence="2">The sequence shown here is derived from an EMBL/GenBank/DDBJ whole genome shotgun (WGS) entry which is preliminary data.</text>
</comment>
<sequence>MKIKCILLIFGLLIGNTTFANDHFNFVDDCIKVFSRLDKTTLEFRTTLENKTESELLKTAITEYNNELVLYSMNKLLKYSKSENSNIKEVTTDLRNLMTNLVQMNYEYLNFVTNSEYTKKELKKKNKSLIDQNKLVTGFFREISLGICMTLAKEKPNKEKNKQYSVLTLNERNLLNASLIEKFGKSVKKGTEVESKSPFEYSSRLVYEFLNMEWVFEKE</sequence>
<accession>A0A1Z8AU81</accession>